<accession>A0A4Q0SJV5</accession>
<evidence type="ECO:0000313" key="1">
    <source>
        <dbReference type="EMBL" id="RXH37966.1"/>
    </source>
</evidence>
<sequence>MEAAPKPGMLRPLRSAQLYGYLIECDGLLFHPGGNRPLCGFYTARLMLNARWLKKVGSRYELTPEALQQLR</sequence>
<dbReference type="Proteomes" id="UP000290565">
    <property type="component" value="Unassembled WGS sequence"/>
</dbReference>
<name>A0A4Q0SJV5_9BRAD</name>
<comment type="caution">
    <text evidence="1">The sequence shown here is derived from an EMBL/GenBank/DDBJ whole genome shotgun (WGS) entry which is preliminary data.</text>
</comment>
<evidence type="ECO:0000313" key="2">
    <source>
        <dbReference type="Proteomes" id="UP000290565"/>
    </source>
</evidence>
<dbReference type="EMBL" id="LBJM01000064">
    <property type="protein sequence ID" value="RXH37966.1"/>
    <property type="molecule type" value="Genomic_DNA"/>
</dbReference>
<proteinExistence type="predicted"/>
<organism evidence="1 2">
    <name type="scientific">Bradyrhizobium zhanjiangense</name>
    <dbReference type="NCBI Taxonomy" id="1325107"/>
    <lineage>
        <taxon>Bacteria</taxon>
        <taxon>Pseudomonadati</taxon>
        <taxon>Pseudomonadota</taxon>
        <taxon>Alphaproteobacteria</taxon>
        <taxon>Hyphomicrobiales</taxon>
        <taxon>Nitrobacteraceae</taxon>
        <taxon>Bradyrhizobium</taxon>
    </lineage>
</organism>
<reference evidence="1 2" key="1">
    <citation type="submission" date="2015-04" db="EMBL/GenBank/DDBJ databases">
        <title>Comparative genomics of rhizobia nodulating Arachis hypogaea in China.</title>
        <authorList>
            <person name="Li Y."/>
        </authorList>
    </citation>
    <scope>NUCLEOTIDE SEQUENCE [LARGE SCALE GENOMIC DNA]</scope>
    <source>
        <strain evidence="1 2">CCBAU 51787</strain>
    </source>
</reference>
<protein>
    <submittedName>
        <fullName evidence="1">Uncharacterized protein</fullName>
    </submittedName>
</protein>
<dbReference type="AlphaFoldDB" id="A0A4Q0SJV5"/>
<gene>
    <name evidence="1" type="ORF">XH94_23690</name>
</gene>